<sequence length="81" mass="9531">MLCCSQGDRRRHKDGAEKSEGKKVSVFDSEEDLAVTLTKYIANLYDKVSKTRSSFTVDLWFSRHHRLHNKDSETWVFKHNE</sequence>
<evidence type="ECO:0000313" key="3">
    <source>
        <dbReference type="Proteomes" id="UP001054252"/>
    </source>
</evidence>
<dbReference type="AlphaFoldDB" id="A0AAV5LPK3"/>
<dbReference type="Proteomes" id="UP001054252">
    <property type="component" value="Unassembled WGS sequence"/>
</dbReference>
<gene>
    <name evidence="2" type="ORF">SLEP1_g46600</name>
</gene>
<dbReference type="EMBL" id="BPVZ01000130">
    <property type="protein sequence ID" value="GKV38718.1"/>
    <property type="molecule type" value="Genomic_DNA"/>
</dbReference>
<organism evidence="2 3">
    <name type="scientific">Rubroshorea leprosula</name>
    <dbReference type="NCBI Taxonomy" id="152421"/>
    <lineage>
        <taxon>Eukaryota</taxon>
        <taxon>Viridiplantae</taxon>
        <taxon>Streptophyta</taxon>
        <taxon>Embryophyta</taxon>
        <taxon>Tracheophyta</taxon>
        <taxon>Spermatophyta</taxon>
        <taxon>Magnoliopsida</taxon>
        <taxon>eudicotyledons</taxon>
        <taxon>Gunneridae</taxon>
        <taxon>Pentapetalae</taxon>
        <taxon>rosids</taxon>
        <taxon>malvids</taxon>
        <taxon>Malvales</taxon>
        <taxon>Dipterocarpaceae</taxon>
        <taxon>Rubroshorea</taxon>
    </lineage>
</organism>
<evidence type="ECO:0000256" key="1">
    <source>
        <dbReference type="SAM" id="MobiDB-lite"/>
    </source>
</evidence>
<accession>A0AAV5LPK3</accession>
<reference evidence="2 3" key="1">
    <citation type="journal article" date="2021" name="Commun. Biol.">
        <title>The genome of Shorea leprosula (Dipterocarpaceae) highlights the ecological relevance of drought in aseasonal tropical rainforests.</title>
        <authorList>
            <person name="Ng K.K.S."/>
            <person name="Kobayashi M.J."/>
            <person name="Fawcett J.A."/>
            <person name="Hatakeyama M."/>
            <person name="Paape T."/>
            <person name="Ng C.H."/>
            <person name="Ang C.C."/>
            <person name="Tnah L.H."/>
            <person name="Lee C.T."/>
            <person name="Nishiyama T."/>
            <person name="Sese J."/>
            <person name="O'Brien M.J."/>
            <person name="Copetti D."/>
            <person name="Mohd Noor M.I."/>
            <person name="Ong R.C."/>
            <person name="Putra M."/>
            <person name="Sireger I.Z."/>
            <person name="Indrioko S."/>
            <person name="Kosugi Y."/>
            <person name="Izuno A."/>
            <person name="Isagi Y."/>
            <person name="Lee S.L."/>
            <person name="Shimizu K.K."/>
        </authorList>
    </citation>
    <scope>NUCLEOTIDE SEQUENCE [LARGE SCALE GENOMIC DNA]</scope>
    <source>
        <strain evidence="2">214</strain>
    </source>
</reference>
<feature type="region of interest" description="Disordered" evidence="1">
    <location>
        <begin position="1"/>
        <end position="21"/>
    </location>
</feature>
<evidence type="ECO:0000313" key="2">
    <source>
        <dbReference type="EMBL" id="GKV38718.1"/>
    </source>
</evidence>
<name>A0AAV5LPK3_9ROSI</name>
<protein>
    <submittedName>
        <fullName evidence="2">Uncharacterized protein</fullName>
    </submittedName>
</protein>
<keyword evidence="3" id="KW-1185">Reference proteome</keyword>
<proteinExistence type="predicted"/>
<comment type="caution">
    <text evidence="2">The sequence shown here is derived from an EMBL/GenBank/DDBJ whole genome shotgun (WGS) entry which is preliminary data.</text>
</comment>